<gene>
    <name evidence="1" type="ORF">SDC9_73108</name>
</gene>
<reference evidence="1" key="1">
    <citation type="submission" date="2019-08" db="EMBL/GenBank/DDBJ databases">
        <authorList>
            <person name="Kucharzyk K."/>
            <person name="Murdoch R.W."/>
            <person name="Higgins S."/>
            <person name="Loffler F."/>
        </authorList>
    </citation>
    <scope>NUCLEOTIDE SEQUENCE</scope>
</reference>
<protein>
    <recommendedName>
        <fullName evidence="2">Dipeptidase A</fullName>
    </recommendedName>
</protein>
<dbReference type="GO" id="GO:0016805">
    <property type="term" value="F:dipeptidase activity"/>
    <property type="evidence" value="ECO:0007669"/>
    <property type="project" value="InterPro"/>
</dbReference>
<organism evidence="1">
    <name type="scientific">bioreactor metagenome</name>
    <dbReference type="NCBI Taxonomy" id="1076179"/>
    <lineage>
        <taxon>unclassified sequences</taxon>
        <taxon>metagenomes</taxon>
        <taxon>ecological metagenomes</taxon>
    </lineage>
</organism>
<dbReference type="Pfam" id="PF03577">
    <property type="entry name" value="Peptidase_C69"/>
    <property type="match status" value="1"/>
</dbReference>
<sequence>MKFKRFLISAAYLLFCGMAPGQAPLSHDPDDSDFSESCTSIMVAKKASTDGSVMTAHTCDSNYRTWLEIVGRKTYGAGEFEGVFWGRLHNEEPWDTRNVVEKGKIPAVAETFAYLNTAYPCLNEKQLAIGETTIVGRSELVNNEGLFLIEELQRVALQRCSTAKDAVNLIGKLAEEYGYGDSGECLTIADKNEIWQLEIFGSGPGKPSAIWVAQRIPDDHVAISANIPRISKVDFGNSNFLYSSDIKERCKELGYWNGKDDFVFWKINNGKKPFSVREYFVLNSLAPSLKLDYDAEELPFSVKPDKLVDVREVLALYRQTYEGTEWDQTKNLAVEVTRRDRVKGEYKEVVKPVSNFMTNDMRDLLNYIKPGVTERIRGIAVIQCSYSQIIQLRDWLPDEIGGIAWFSFDNPAQSPRIPIYSGTLSLPKSFEVCGQHRYREDAAIWAFRETNRIATINWNKTRTILEPQILDLEDKLFATSALAQNQALELINEGKTQEAKELLTKHTHDFAAMAIQRWKELKAELWTLFARSM</sequence>
<dbReference type="InterPro" id="IPR005322">
    <property type="entry name" value="Peptidase_C69"/>
</dbReference>
<accession>A0A644YKF0</accession>
<evidence type="ECO:0000313" key="1">
    <source>
        <dbReference type="EMBL" id="MPM26604.1"/>
    </source>
</evidence>
<dbReference type="GO" id="GO:0070004">
    <property type="term" value="F:cysteine-type exopeptidase activity"/>
    <property type="evidence" value="ECO:0007669"/>
    <property type="project" value="InterPro"/>
</dbReference>
<dbReference type="AlphaFoldDB" id="A0A644YKF0"/>
<dbReference type="EMBL" id="VSSQ01004778">
    <property type="protein sequence ID" value="MPM26604.1"/>
    <property type="molecule type" value="Genomic_DNA"/>
</dbReference>
<dbReference type="Gene3D" id="3.60.60.10">
    <property type="entry name" value="Penicillin V Acylase, Chain A"/>
    <property type="match status" value="1"/>
</dbReference>
<proteinExistence type="predicted"/>
<dbReference type="PANTHER" id="PTHR12994:SF17">
    <property type="entry name" value="LD30995P"/>
    <property type="match status" value="1"/>
</dbReference>
<comment type="caution">
    <text evidence="1">The sequence shown here is derived from an EMBL/GenBank/DDBJ whole genome shotgun (WGS) entry which is preliminary data.</text>
</comment>
<dbReference type="GO" id="GO:0006508">
    <property type="term" value="P:proteolysis"/>
    <property type="evidence" value="ECO:0007669"/>
    <property type="project" value="InterPro"/>
</dbReference>
<evidence type="ECO:0008006" key="2">
    <source>
        <dbReference type="Google" id="ProtNLM"/>
    </source>
</evidence>
<name>A0A644YKF0_9ZZZZ</name>
<dbReference type="PANTHER" id="PTHR12994">
    <property type="entry name" value="SECERNIN"/>
    <property type="match status" value="1"/>
</dbReference>